<evidence type="ECO:0000256" key="2">
    <source>
        <dbReference type="ARBA" id="ARBA00022803"/>
    </source>
</evidence>
<dbReference type="AlphaFoldDB" id="A0A2D3UWK3"/>
<protein>
    <recommendedName>
        <fullName evidence="3">DUF4470 domain-containing protein</fullName>
    </recommendedName>
</protein>
<keyword evidence="2" id="KW-0802">TPR repeat</keyword>
<evidence type="ECO:0000259" key="3">
    <source>
        <dbReference type="Pfam" id="PF14737"/>
    </source>
</evidence>
<dbReference type="EMBL" id="FJUY01000001">
    <property type="protein sequence ID" value="CZT15456.1"/>
    <property type="molecule type" value="Genomic_DNA"/>
</dbReference>
<dbReference type="Gene3D" id="1.25.40.10">
    <property type="entry name" value="Tetratricopeptide repeat domain"/>
    <property type="match status" value="1"/>
</dbReference>
<dbReference type="InterPro" id="IPR011990">
    <property type="entry name" value="TPR-like_helical_dom_sf"/>
</dbReference>
<dbReference type="OrthoDB" id="2423701at2759"/>
<feature type="domain" description="DUF4470" evidence="3">
    <location>
        <begin position="177"/>
        <end position="260"/>
    </location>
</feature>
<gene>
    <name evidence="4" type="ORF">RCC_12327</name>
</gene>
<dbReference type="Proteomes" id="UP000225277">
    <property type="component" value="Unassembled WGS sequence"/>
</dbReference>
<dbReference type="SUPFAM" id="SSF48452">
    <property type="entry name" value="TPR-like"/>
    <property type="match status" value="1"/>
</dbReference>
<dbReference type="GO" id="GO:0051879">
    <property type="term" value="F:Hsp90 protein binding"/>
    <property type="evidence" value="ECO:0007669"/>
    <property type="project" value="TreeGrafter"/>
</dbReference>
<dbReference type="STRING" id="112498.A0A2D3UWK3"/>
<dbReference type="GeneID" id="35606877"/>
<sequence>MAEATTASQQLRAKGNEAYLAGRVPDAISLYEKAAEAAPDDPAPLSNLSAAFFELGDYNASVKASDHAMAFSEDESKRQKLYLRKAKSLLYLLDYDAAAVTVENLEEGVEKTKLNAVILNTLQSRSKAEAEESLTIPRRLITDLPRYKEMIRNVQQYFTVGHDIPESLYDGDLLDTGREKISLLFAGIGDGRHLYHTILSAGFDKKASEKCFHLTIVDHKAGVIARDFLVLLMINDFSKVLDDDEKKATSLIFPLFYYTYLSPIMPPLLHDVLQAKIGDAIAILHQPELMPAFLDIPIAYHDEALRMLMEWQEEAGTEYPTKPVREEVVRQRKQGKQSQLGMLMKYGKGIEDIRPPPVSCEKEQAFYEEFGILTMNWASHQLFYEEELQQAFDDFDMDDPEALNADFLDKVDDCWKTNPTFVDLEWQRNREDSHMYLVVNHDPFETGHDLLQAGAKAPEKQGLLNIVSFWFNGICHGFSRMRGRCKVEACIGDIATVLEQITSGTVGHRAASDGSDTVTDKLQADDILHKELVVYPAAYDRIHLSNIPDYIGGSLPVYLHAIPALYPGETSYVTSTCLRNPPRWNSHRDFDHEYVALSEPTELESIFHVRVEQAQDLGDYPILAQYVRWYHHPVPASFSNLLPRARLETWLYRLFFKTMIPIARPMRDSALIYSPLNLTVFLRLCSHLHTAGYPAHWMSGVLEALISGSVRTTARPPRSDPLAIEETERKMPMLMQSTKPFIAELTSLLSFWQFSLPFGVLSDNIPNRKDVHRYEIDFPKCEDFYAETPVFILALFHLKILPVEACENVRPVLLSDELGSSSPRAREARDVGLHIISTWKWKRAAKRATFWLREDVLNAYKDDPNWGLAIWRTDTWILHSGPRGLRGLRDMGRFWMD</sequence>
<accession>A0A2D3UWK3</accession>
<evidence type="ECO:0000313" key="5">
    <source>
        <dbReference type="Proteomes" id="UP000225277"/>
    </source>
</evidence>
<keyword evidence="1" id="KW-0677">Repeat</keyword>
<evidence type="ECO:0000256" key="1">
    <source>
        <dbReference type="ARBA" id="ARBA00022737"/>
    </source>
</evidence>
<dbReference type="RefSeq" id="XP_023622352.1">
    <property type="nucleotide sequence ID" value="XM_023766584.1"/>
</dbReference>
<dbReference type="InterPro" id="IPR027974">
    <property type="entry name" value="DUF4470"/>
</dbReference>
<name>A0A2D3UWK3_9PEZI</name>
<keyword evidence="5" id="KW-1185">Reference proteome</keyword>
<reference evidence="4 5" key="1">
    <citation type="submission" date="2016-03" db="EMBL/GenBank/DDBJ databases">
        <authorList>
            <person name="Ploux O."/>
        </authorList>
    </citation>
    <scope>NUCLEOTIDE SEQUENCE [LARGE SCALE GENOMIC DNA]</scope>
    <source>
        <strain evidence="4 5">URUG2</strain>
    </source>
</reference>
<organism evidence="4 5">
    <name type="scientific">Ramularia collo-cygni</name>
    <dbReference type="NCBI Taxonomy" id="112498"/>
    <lineage>
        <taxon>Eukaryota</taxon>
        <taxon>Fungi</taxon>
        <taxon>Dikarya</taxon>
        <taxon>Ascomycota</taxon>
        <taxon>Pezizomycotina</taxon>
        <taxon>Dothideomycetes</taxon>
        <taxon>Dothideomycetidae</taxon>
        <taxon>Mycosphaerellales</taxon>
        <taxon>Mycosphaerellaceae</taxon>
        <taxon>Ramularia</taxon>
    </lineage>
</organism>
<evidence type="ECO:0000313" key="4">
    <source>
        <dbReference type="EMBL" id="CZT15456.1"/>
    </source>
</evidence>
<dbReference type="Pfam" id="PF14737">
    <property type="entry name" value="DUF4470"/>
    <property type="match status" value="1"/>
</dbReference>
<dbReference type="PANTHER" id="PTHR22904:SF523">
    <property type="entry name" value="STRESS-INDUCED-PHOSPHOPROTEIN 1"/>
    <property type="match status" value="1"/>
</dbReference>
<proteinExistence type="predicted"/>
<dbReference type="PANTHER" id="PTHR22904">
    <property type="entry name" value="TPR REPEAT CONTAINING PROTEIN"/>
    <property type="match status" value="1"/>
</dbReference>